<name>A0A0N5CVK8_THECL</name>
<dbReference type="GO" id="GO:0030866">
    <property type="term" value="P:cortical actin cytoskeleton organization"/>
    <property type="evidence" value="ECO:0007669"/>
    <property type="project" value="TreeGrafter"/>
</dbReference>
<dbReference type="SUPFAM" id="SSF101447">
    <property type="entry name" value="Formin homology 2 domain (FH2 domain)"/>
    <property type="match status" value="1"/>
</dbReference>
<evidence type="ECO:0000313" key="7">
    <source>
        <dbReference type="WBParaSite" id="TCLT_0000434701-mRNA-1"/>
    </source>
</evidence>
<accession>A0A0N5CVK8</accession>
<evidence type="ECO:0000256" key="3">
    <source>
        <dbReference type="SAM" id="MobiDB-lite"/>
    </source>
</evidence>
<dbReference type="Gene3D" id="1.20.58.2220">
    <property type="entry name" value="Formin, FH2 domain"/>
    <property type="match status" value="1"/>
</dbReference>
<dbReference type="EMBL" id="UYYF01004284">
    <property type="protein sequence ID" value="VDN01429.1"/>
    <property type="molecule type" value="Genomic_DNA"/>
</dbReference>
<dbReference type="InterPro" id="IPR015425">
    <property type="entry name" value="FH2_Formin"/>
</dbReference>
<dbReference type="AlphaFoldDB" id="A0A0N5CVK8"/>
<dbReference type="OrthoDB" id="1104827at2759"/>
<dbReference type="GO" id="GO:0005829">
    <property type="term" value="C:cytosol"/>
    <property type="evidence" value="ECO:0007669"/>
    <property type="project" value="TreeGrafter"/>
</dbReference>
<protein>
    <submittedName>
        <fullName evidence="7">FH2 domain-containing protein</fullName>
    </submittedName>
</protein>
<feature type="region of interest" description="Disordered" evidence="3">
    <location>
        <begin position="198"/>
        <end position="222"/>
    </location>
</feature>
<dbReference type="WBParaSite" id="TCLT_0000434701-mRNA-1">
    <property type="protein sequence ID" value="TCLT_0000434701-mRNA-1"/>
    <property type="gene ID" value="TCLT_0000434701"/>
</dbReference>
<feature type="domain" description="FH2" evidence="4">
    <location>
        <begin position="1"/>
        <end position="115"/>
    </location>
</feature>
<dbReference type="PROSITE" id="PS51444">
    <property type="entry name" value="FH2"/>
    <property type="match status" value="1"/>
</dbReference>
<dbReference type="Proteomes" id="UP000276776">
    <property type="component" value="Unassembled WGS sequence"/>
</dbReference>
<dbReference type="GO" id="GO:0008360">
    <property type="term" value="P:regulation of cell shape"/>
    <property type="evidence" value="ECO:0007669"/>
    <property type="project" value="TreeGrafter"/>
</dbReference>
<proteinExistence type="inferred from homology"/>
<gene>
    <name evidence="5" type="ORF">TCLT_LOCUS4336</name>
</gene>
<sequence length="222" mass="25166">MLEAILSDMRELEANFNAAKKERDSKGVDCPVSLLEFLKKCEKRITALQAQCKTASEAFNACVEFYGESSRNQQPHTFFSRLLTFAKRFQQAVAENEARYIAEQRAQEDQIRRQRIGVRRRMTKDELSENVIDELAQKIVMADLNCDSSVKPRKTKLDSSQIDDGDFEKIMNGLKEGAYVTFDGVQCTKRYSSSVAISGKKFMNPPPVGPKANRPPEKPQCL</sequence>
<keyword evidence="6" id="KW-1185">Reference proteome</keyword>
<evidence type="ECO:0000313" key="6">
    <source>
        <dbReference type="Proteomes" id="UP000276776"/>
    </source>
</evidence>
<comment type="similarity">
    <text evidence="1">Belongs to the formin homology family.</text>
</comment>
<evidence type="ECO:0000256" key="2">
    <source>
        <dbReference type="SAM" id="Coils"/>
    </source>
</evidence>
<dbReference type="InterPro" id="IPR042201">
    <property type="entry name" value="FH2_Formin_sf"/>
</dbReference>
<evidence type="ECO:0000313" key="5">
    <source>
        <dbReference type="EMBL" id="VDN01429.1"/>
    </source>
</evidence>
<keyword evidence="2" id="KW-0175">Coiled coil</keyword>
<reference evidence="5 6" key="2">
    <citation type="submission" date="2018-11" db="EMBL/GenBank/DDBJ databases">
        <authorList>
            <consortium name="Pathogen Informatics"/>
        </authorList>
    </citation>
    <scope>NUCLEOTIDE SEQUENCE [LARGE SCALE GENOMIC DNA]</scope>
</reference>
<evidence type="ECO:0000256" key="1">
    <source>
        <dbReference type="ARBA" id="ARBA00023449"/>
    </source>
</evidence>
<dbReference type="GO" id="GO:0051015">
    <property type="term" value="F:actin filament binding"/>
    <property type="evidence" value="ECO:0007669"/>
    <property type="project" value="TreeGrafter"/>
</dbReference>
<reference evidence="7" key="1">
    <citation type="submission" date="2017-02" db="UniProtKB">
        <authorList>
            <consortium name="WormBaseParasite"/>
        </authorList>
    </citation>
    <scope>IDENTIFICATION</scope>
</reference>
<dbReference type="InterPro" id="IPR043592">
    <property type="entry name" value="FMNL_animal"/>
</dbReference>
<dbReference type="STRING" id="103827.A0A0N5CVK8"/>
<dbReference type="PANTHER" id="PTHR45857">
    <property type="entry name" value="FORMIN-LIKE PROTEIN"/>
    <property type="match status" value="1"/>
</dbReference>
<dbReference type="PANTHER" id="PTHR45857:SF4">
    <property type="entry name" value="FORMIN-LIKE PROTEIN"/>
    <property type="match status" value="1"/>
</dbReference>
<dbReference type="Pfam" id="PF02181">
    <property type="entry name" value="FH2"/>
    <property type="match status" value="1"/>
</dbReference>
<organism evidence="7">
    <name type="scientific">Thelazia callipaeda</name>
    <name type="common">Oriental eyeworm</name>
    <name type="synonym">Parasitic nematode</name>
    <dbReference type="NCBI Taxonomy" id="103827"/>
    <lineage>
        <taxon>Eukaryota</taxon>
        <taxon>Metazoa</taxon>
        <taxon>Ecdysozoa</taxon>
        <taxon>Nematoda</taxon>
        <taxon>Chromadorea</taxon>
        <taxon>Rhabditida</taxon>
        <taxon>Spirurina</taxon>
        <taxon>Spiruromorpha</taxon>
        <taxon>Thelazioidea</taxon>
        <taxon>Thelaziidae</taxon>
        <taxon>Thelazia</taxon>
    </lineage>
</organism>
<evidence type="ECO:0000259" key="4">
    <source>
        <dbReference type="PROSITE" id="PS51444"/>
    </source>
</evidence>
<dbReference type="GO" id="GO:0016477">
    <property type="term" value="P:cell migration"/>
    <property type="evidence" value="ECO:0007669"/>
    <property type="project" value="TreeGrafter"/>
</dbReference>
<feature type="coiled-coil region" evidence="2">
    <location>
        <begin position="2"/>
        <end position="58"/>
    </location>
</feature>